<keyword evidence="4" id="KW-1185">Reference proteome</keyword>
<evidence type="ECO:0000256" key="2">
    <source>
        <dbReference type="SAM" id="Phobius"/>
    </source>
</evidence>
<feature type="transmembrane region" description="Helical" evidence="2">
    <location>
        <begin position="54"/>
        <end position="78"/>
    </location>
</feature>
<name>A0A2P5C111_PARAD</name>
<evidence type="ECO:0000313" key="4">
    <source>
        <dbReference type="Proteomes" id="UP000237105"/>
    </source>
</evidence>
<gene>
    <name evidence="3" type="ORF">PanWU01x14_192590</name>
</gene>
<organism evidence="3 4">
    <name type="scientific">Parasponia andersonii</name>
    <name type="common">Sponia andersonii</name>
    <dbReference type="NCBI Taxonomy" id="3476"/>
    <lineage>
        <taxon>Eukaryota</taxon>
        <taxon>Viridiplantae</taxon>
        <taxon>Streptophyta</taxon>
        <taxon>Embryophyta</taxon>
        <taxon>Tracheophyta</taxon>
        <taxon>Spermatophyta</taxon>
        <taxon>Magnoliopsida</taxon>
        <taxon>eudicotyledons</taxon>
        <taxon>Gunneridae</taxon>
        <taxon>Pentapetalae</taxon>
        <taxon>rosids</taxon>
        <taxon>fabids</taxon>
        <taxon>Rosales</taxon>
        <taxon>Cannabaceae</taxon>
        <taxon>Parasponia</taxon>
    </lineage>
</organism>
<proteinExistence type="inferred from homology"/>
<dbReference type="GO" id="GO:0005313">
    <property type="term" value="F:L-glutamate transmembrane transporter activity"/>
    <property type="evidence" value="ECO:0007669"/>
    <property type="project" value="TreeGrafter"/>
</dbReference>
<keyword evidence="2" id="KW-0812">Transmembrane</keyword>
<dbReference type="PANTHER" id="PTHR43243:SF30">
    <property type="entry name" value="CATIONIC AMINO ACID TRANSPORTER 1-LIKE"/>
    <property type="match status" value="1"/>
</dbReference>
<dbReference type="Gene3D" id="1.20.1740.10">
    <property type="entry name" value="Amino acid/polyamine transporter I"/>
    <property type="match status" value="1"/>
</dbReference>
<dbReference type="OrthoDB" id="3900342at2759"/>
<dbReference type="EMBL" id="JXTB01000190">
    <property type="protein sequence ID" value="PON54753.1"/>
    <property type="molecule type" value="Genomic_DNA"/>
</dbReference>
<feature type="transmembrane region" description="Helical" evidence="2">
    <location>
        <begin position="21"/>
        <end position="42"/>
    </location>
</feature>
<sequence length="109" mass="12090">MDSQEPHEMLARSQNQMKRTLNWWNLIWFDIGSIMGAGIFILTGEVARNNTGSAVVLSYFISSLLAFELTVTGGLFAYQRVELGDFVAYVAAENIPFEYMVSGASVARS</sequence>
<dbReference type="PANTHER" id="PTHR43243">
    <property type="entry name" value="INNER MEMBRANE TRANSPORTER YGJI-RELATED"/>
    <property type="match status" value="1"/>
</dbReference>
<keyword evidence="2" id="KW-0472">Membrane</keyword>
<keyword evidence="2" id="KW-1133">Transmembrane helix</keyword>
<dbReference type="GO" id="GO:0015189">
    <property type="term" value="F:L-lysine transmembrane transporter activity"/>
    <property type="evidence" value="ECO:0007669"/>
    <property type="project" value="TreeGrafter"/>
</dbReference>
<reference evidence="4" key="1">
    <citation type="submission" date="2016-06" db="EMBL/GenBank/DDBJ databases">
        <title>Parallel loss of symbiosis genes in relatives of nitrogen-fixing non-legume Parasponia.</title>
        <authorList>
            <person name="Van Velzen R."/>
            <person name="Holmer R."/>
            <person name="Bu F."/>
            <person name="Rutten L."/>
            <person name="Van Zeijl A."/>
            <person name="Liu W."/>
            <person name="Santuari L."/>
            <person name="Cao Q."/>
            <person name="Sharma T."/>
            <person name="Shen D."/>
            <person name="Roswanjaya Y."/>
            <person name="Wardhani T."/>
            <person name="Kalhor M.S."/>
            <person name="Jansen J."/>
            <person name="Van den Hoogen J."/>
            <person name="Gungor B."/>
            <person name="Hartog M."/>
            <person name="Hontelez J."/>
            <person name="Verver J."/>
            <person name="Yang W.-C."/>
            <person name="Schijlen E."/>
            <person name="Repin R."/>
            <person name="Schilthuizen M."/>
            <person name="Schranz E."/>
            <person name="Heidstra R."/>
            <person name="Miyata K."/>
            <person name="Fedorova E."/>
            <person name="Kohlen W."/>
            <person name="Bisseling T."/>
            <person name="Smit S."/>
            <person name="Geurts R."/>
        </authorList>
    </citation>
    <scope>NUCLEOTIDE SEQUENCE [LARGE SCALE GENOMIC DNA]</scope>
    <source>
        <strain evidence="4">cv. WU1-14</strain>
    </source>
</reference>
<comment type="similarity">
    <text evidence="1">Belongs to the amino acid-polyamine-organocation (APC) superfamily. Cationic amino acid transporter (CAT) (TC 2.A.3.3) family.</text>
</comment>
<comment type="caution">
    <text evidence="3">The sequence shown here is derived from an EMBL/GenBank/DDBJ whole genome shotgun (WGS) entry which is preliminary data.</text>
</comment>
<dbReference type="Proteomes" id="UP000237105">
    <property type="component" value="Unassembled WGS sequence"/>
</dbReference>
<dbReference type="GO" id="GO:0005886">
    <property type="term" value="C:plasma membrane"/>
    <property type="evidence" value="ECO:0007669"/>
    <property type="project" value="TreeGrafter"/>
</dbReference>
<protein>
    <submittedName>
        <fullName evidence="3">Amino acid/polyamine transporter</fullName>
    </submittedName>
</protein>
<dbReference type="STRING" id="3476.A0A2P5C111"/>
<dbReference type="AlphaFoldDB" id="A0A2P5C111"/>
<accession>A0A2P5C111</accession>
<evidence type="ECO:0000313" key="3">
    <source>
        <dbReference type="EMBL" id="PON54753.1"/>
    </source>
</evidence>
<evidence type="ECO:0000256" key="1">
    <source>
        <dbReference type="ARBA" id="ARBA00008572"/>
    </source>
</evidence>